<accession>E1R2N3</accession>
<dbReference type="HOGENOM" id="CLU_512767_0_0_12"/>
<sequence>MNSKWEQARKNQLSILRFTVLLLFLFLAALMGILFGPVRSALIERDLHEFQTRSELVRNAVDSFLYQSSQIAAQIPSRTRIREELIALREGKRSLESYITFARPKLEDAVLSSPEIAGVYRFQPDGFPITGAGLNKEEFPPLDFDPEKTLILSETGVIDDHPVFFIMLPITDPSFGLAGFDLVAISLKALNQTLQMASLATKGLKSVLFSEGEGLTPIANSGFTAYRFTDVEPIIRGVLPKPLNHKSQLHFSLQGVEQRGELYHITNHWYLLVARDEDELLHESIRQSRLFATVIFSLGIIALAFSILALRFLSGRTLAETEELSRLVDERTSEINLLVREVHHRVKNDLNMVQSFLAIRESQSNDPKIKEILHDAQGSILTMSKIYEYLYQAADDYSSVDLPFFARGLLQNLRTGLSGKELQLHTTIDEITCQRQKAIAIGIIINELVTNSLKYAGDENGIVDISLSIKKQEGNRLRIEVTDNGPGFPDSVLQGEKSFGLTMVNALAQQHGGSLSFANSPQPKVIIDIEI</sequence>
<dbReference type="InterPro" id="IPR011495">
    <property type="entry name" value="Sig_transdc_His_kin_sub2_dim/P"/>
</dbReference>
<feature type="transmembrane region" description="Helical" evidence="1">
    <location>
        <begin position="290"/>
        <end position="310"/>
    </location>
</feature>
<evidence type="ECO:0000313" key="4">
    <source>
        <dbReference type="Proteomes" id="UP000002318"/>
    </source>
</evidence>
<dbReference type="CDD" id="cd16936">
    <property type="entry name" value="HATPase_RsbW-like"/>
    <property type="match status" value="1"/>
</dbReference>
<keyword evidence="1" id="KW-0812">Transmembrane</keyword>
<keyword evidence="4" id="KW-1185">Reference proteome</keyword>
<keyword evidence="1" id="KW-1133">Transmembrane helix</keyword>
<dbReference type="Pfam" id="PF07568">
    <property type="entry name" value="HisKA_2"/>
    <property type="match status" value="1"/>
</dbReference>
<dbReference type="Pfam" id="PF02518">
    <property type="entry name" value="HATPase_c"/>
    <property type="match status" value="1"/>
</dbReference>
<dbReference type="EMBL" id="CP002116">
    <property type="protein sequence ID" value="ADK80315.1"/>
    <property type="molecule type" value="Genomic_DNA"/>
</dbReference>
<gene>
    <name evidence="3" type="ordered locus">Spirs_1186</name>
</gene>
<dbReference type="STRING" id="573413.Spirs_1186"/>
<dbReference type="PANTHER" id="PTHR43065:SF23">
    <property type="entry name" value="SENSOR HISTIDINE KINASE PDTAS"/>
    <property type="match status" value="1"/>
</dbReference>
<dbReference type="RefSeq" id="WP_013253779.1">
    <property type="nucleotide sequence ID" value="NC_014364.1"/>
</dbReference>
<dbReference type="InterPro" id="IPR005467">
    <property type="entry name" value="His_kinase_dom"/>
</dbReference>
<organism evidence="3 4">
    <name type="scientific">Sediminispirochaeta smaragdinae (strain DSM 11293 / JCM 15392 / SEBR 4228)</name>
    <name type="common">Spirochaeta smaragdinae</name>
    <dbReference type="NCBI Taxonomy" id="573413"/>
    <lineage>
        <taxon>Bacteria</taxon>
        <taxon>Pseudomonadati</taxon>
        <taxon>Spirochaetota</taxon>
        <taxon>Spirochaetia</taxon>
        <taxon>Spirochaetales</taxon>
        <taxon>Spirochaetaceae</taxon>
        <taxon>Sediminispirochaeta</taxon>
    </lineage>
</organism>
<proteinExistence type="predicted"/>
<dbReference type="OrthoDB" id="9767435at2"/>
<dbReference type="eggNOG" id="COG3920">
    <property type="taxonomic scope" value="Bacteria"/>
</dbReference>
<dbReference type="GO" id="GO:0016301">
    <property type="term" value="F:kinase activity"/>
    <property type="evidence" value="ECO:0007669"/>
    <property type="project" value="UniProtKB-KW"/>
</dbReference>
<dbReference type="SUPFAM" id="SSF55874">
    <property type="entry name" value="ATPase domain of HSP90 chaperone/DNA topoisomerase II/histidine kinase"/>
    <property type="match status" value="1"/>
</dbReference>
<dbReference type="KEGG" id="ssm:Spirs_1186"/>
<keyword evidence="1" id="KW-0472">Membrane</keyword>
<dbReference type="InterPro" id="IPR036890">
    <property type="entry name" value="HATPase_C_sf"/>
</dbReference>
<dbReference type="PANTHER" id="PTHR43065">
    <property type="entry name" value="SENSOR HISTIDINE KINASE"/>
    <property type="match status" value="1"/>
</dbReference>
<dbReference type="Gene3D" id="3.30.565.10">
    <property type="entry name" value="Histidine kinase-like ATPase, C-terminal domain"/>
    <property type="match status" value="1"/>
</dbReference>
<evidence type="ECO:0000313" key="3">
    <source>
        <dbReference type="EMBL" id="ADK80315.1"/>
    </source>
</evidence>
<keyword evidence="3" id="KW-0808">Transferase</keyword>
<dbReference type="InterPro" id="IPR003594">
    <property type="entry name" value="HATPase_dom"/>
</dbReference>
<dbReference type="PROSITE" id="PS50109">
    <property type="entry name" value="HIS_KIN"/>
    <property type="match status" value="1"/>
</dbReference>
<protein>
    <submittedName>
        <fullName evidence="3">Signal transduction histidine kinase</fullName>
    </submittedName>
</protein>
<name>E1R2N3_SEDSS</name>
<keyword evidence="3" id="KW-0418">Kinase</keyword>
<feature type="domain" description="Histidine kinase" evidence="2">
    <location>
        <begin position="341"/>
        <end position="531"/>
    </location>
</feature>
<evidence type="ECO:0000259" key="2">
    <source>
        <dbReference type="PROSITE" id="PS50109"/>
    </source>
</evidence>
<dbReference type="SMART" id="SM00387">
    <property type="entry name" value="HATPase_c"/>
    <property type="match status" value="1"/>
</dbReference>
<dbReference type="Proteomes" id="UP000002318">
    <property type="component" value="Chromosome"/>
</dbReference>
<evidence type="ECO:0000256" key="1">
    <source>
        <dbReference type="SAM" id="Phobius"/>
    </source>
</evidence>
<dbReference type="AlphaFoldDB" id="E1R2N3"/>
<reference evidence="3 4" key="1">
    <citation type="journal article" date="2010" name="Stand. Genomic Sci.">
        <title>Complete genome sequence of Spirochaeta smaragdinae type strain (SEBR 4228).</title>
        <authorList>
            <person name="Mavromatis K."/>
            <person name="Yasawong M."/>
            <person name="Chertkov O."/>
            <person name="Lapidus A."/>
            <person name="Lucas S."/>
            <person name="Nolan M."/>
            <person name="Del Rio T.G."/>
            <person name="Tice H."/>
            <person name="Cheng J.F."/>
            <person name="Pitluck S."/>
            <person name="Liolios K."/>
            <person name="Ivanova N."/>
            <person name="Tapia R."/>
            <person name="Han C."/>
            <person name="Bruce D."/>
            <person name="Goodwin L."/>
            <person name="Pati A."/>
            <person name="Chen A."/>
            <person name="Palaniappan K."/>
            <person name="Land M."/>
            <person name="Hauser L."/>
            <person name="Chang Y.J."/>
            <person name="Jeffries C.D."/>
            <person name="Detter J.C."/>
            <person name="Rohde M."/>
            <person name="Brambilla E."/>
            <person name="Spring S."/>
            <person name="Goker M."/>
            <person name="Sikorski J."/>
            <person name="Woyke T."/>
            <person name="Bristow J."/>
            <person name="Eisen J.A."/>
            <person name="Markowitz V."/>
            <person name="Hugenholtz P."/>
            <person name="Klenk H.P."/>
            <person name="Kyrpides N.C."/>
        </authorList>
    </citation>
    <scope>NUCLEOTIDE SEQUENCE [LARGE SCALE GENOMIC DNA]</scope>
    <source>
        <strain evidence="4">DSM 11293 / JCM 15392 / SEBR 4228</strain>
    </source>
</reference>